<feature type="region of interest" description="Disordered" evidence="3">
    <location>
        <begin position="124"/>
        <end position="148"/>
    </location>
</feature>
<name>A0A3B6SP85_WHEAT</name>
<dbReference type="GO" id="GO:0004521">
    <property type="term" value="F:RNA endonuclease activity"/>
    <property type="evidence" value="ECO:0000318"/>
    <property type="project" value="GO_Central"/>
</dbReference>
<dbReference type="FunFam" id="3.30.420.10:FF:000091">
    <property type="entry name" value="Protein argonaute 3"/>
    <property type="match status" value="1"/>
</dbReference>
<dbReference type="InterPro" id="IPR012337">
    <property type="entry name" value="RNaseH-like_sf"/>
</dbReference>
<dbReference type="SMR" id="A0A3B6SP85"/>
<dbReference type="OrthoDB" id="638701at2759"/>
<dbReference type="GO" id="GO:0003723">
    <property type="term" value="F:RNA binding"/>
    <property type="evidence" value="ECO:0000318"/>
    <property type="project" value="GO_Central"/>
</dbReference>
<dbReference type="Pfam" id="PF02170">
    <property type="entry name" value="PAZ"/>
    <property type="match status" value="1"/>
</dbReference>
<dbReference type="SMART" id="SM00950">
    <property type="entry name" value="Piwi"/>
    <property type="match status" value="1"/>
</dbReference>
<feature type="domain" description="PAZ" evidence="4">
    <location>
        <begin position="257"/>
        <end position="368"/>
    </location>
</feature>
<keyword evidence="2" id="KW-0943">RNA-mediated gene silencing</keyword>
<dbReference type="InterPro" id="IPR036397">
    <property type="entry name" value="RNaseH_sf"/>
</dbReference>
<dbReference type="InterPro" id="IPR014811">
    <property type="entry name" value="ArgoL1"/>
</dbReference>
<dbReference type="EnsemblPlants" id="TraesCS7B02G437700.1">
    <property type="protein sequence ID" value="TraesCS7B02G437700.1"/>
    <property type="gene ID" value="TraesCS7B02G437700"/>
</dbReference>
<evidence type="ECO:0000259" key="5">
    <source>
        <dbReference type="PROSITE" id="PS50822"/>
    </source>
</evidence>
<dbReference type="Pfam" id="PF02171">
    <property type="entry name" value="Piwi"/>
    <property type="match status" value="1"/>
</dbReference>
<dbReference type="Proteomes" id="UP000019116">
    <property type="component" value="Chromosome 7B"/>
</dbReference>
<organism evidence="6">
    <name type="scientific">Triticum aestivum</name>
    <name type="common">Wheat</name>
    <dbReference type="NCBI Taxonomy" id="4565"/>
    <lineage>
        <taxon>Eukaryota</taxon>
        <taxon>Viridiplantae</taxon>
        <taxon>Streptophyta</taxon>
        <taxon>Embryophyta</taxon>
        <taxon>Tracheophyta</taxon>
        <taxon>Spermatophyta</taxon>
        <taxon>Magnoliopsida</taxon>
        <taxon>Liliopsida</taxon>
        <taxon>Poales</taxon>
        <taxon>Poaceae</taxon>
        <taxon>BOP clade</taxon>
        <taxon>Pooideae</taxon>
        <taxon>Triticodae</taxon>
        <taxon>Triticeae</taxon>
        <taxon>Triticinae</taxon>
        <taxon>Triticum</taxon>
    </lineage>
</organism>
<protein>
    <submittedName>
        <fullName evidence="6">Uncharacterized protein</fullName>
    </submittedName>
</protein>
<feature type="region of interest" description="Disordered" evidence="3">
    <location>
        <begin position="380"/>
        <end position="399"/>
    </location>
</feature>
<evidence type="ECO:0000256" key="3">
    <source>
        <dbReference type="SAM" id="MobiDB-lite"/>
    </source>
</evidence>
<dbReference type="SMART" id="SM01163">
    <property type="entry name" value="DUF1785"/>
    <property type="match status" value="1"/>
</dbReference>
<sequence length="879" mass="98738">MSHTEKGDRSKTATPRRLPITRPPQLGKRGETIQLLMNHFKVSGNPTHDFFYHYNVDLKYEDDHPVTGQGVCRKVMKQLHETYASLLQGKQFANDGDKSLFTSGPLPFASNVFDVVVDGDASSRKIATSQSPGGDGSPGPSDKKRMKRAGLDKRIKVDITFTAKVPISAIGHVLGGGQDTENSQEVLRVLDIILRQNAARQNCLLVRQSFFRRDSDYVKLGGRVLGCQGFHSSVRPTQSGLLLNVDLSTTKVVEPGPVIVFLLSNQGVTDTSSIDWGKAKRALNKLRIETTHTKAEFRIVGLSENSCYNQTFPLKQKDGNGTVDVTVYDYFMDRWSMKLEKSAHMPCLNVGKPNRPTYLPLEVCRLVPLQRYKRSLSMSQRSKLLEASRQRPDQRMSKLHGELRANDYDSEPMMRECGISIVPDFTQVQGRVLEAPQLSVADGRQLYTPNGRWNFNKDGFIQPIEFTKIWGVVNFSTRRDVEDLVFRLFQCGDKKGIKMDKYTAVIQERHQMKHESPAKRVEDMFHQINRVFGENNPEFLLCVLPEKNCDIYGPWKRECLAQRGIVTQCLVPPPNAKDQYLTNVLLKINAKLGGLNSLLKKEIARAIPHVSRIPTIIFGMDVSHGSPGRDVPSVAAVVSSLEWPIISKYRASVCTLPPRQEMIKTLFKQDGDTDHGLIKDSLVAFLGKDNKLKPEQIIIFRDGVSESQFDQVLNDELGQIMEACKFFGDDWFPKFTVIVAQKNHHTRFFLRNGVNNVPPGTVVDGVICHPRNYDFYMCAHAGIIGTTRPTHYHVLHDEIGFSTDDLQELVHSLSYTYQRSTTAISVVAPIYYAHLAAAQVAKFTRLDDGMSETSSQAEAAPVPELPRLHPNVASSMFFC</sequence>
<keyword evidence="7" id="KW-1185">Reference proteome</keyword>
<dbReference type="CDD" id="cd04657">
    <property type="entry name" value="Piwi_ago-like"/>
    <property type="match status" value="1"/>
</dbReference>
<dbReference type="InterPro" id="IPR032472">
    <property type="entry name" value="ArgoL2"/>
</dbReference>
<dbReference type="InterPro" id="IPR032474">
    <property type="entry name" value="Argonaute_N"/>
</dbReference>
<feature type="compositionally biased region" description="Basic and acidic residues" evidence="3">
    <location>
        <begin position="1"/>
        <end position="11"/>
    </location>
</feature>
<feature type="compositionally biased region" description="Basic and acidic residues" evidence="3">
    <location>
        <begin position="383"/>
        <end position="399"/>
    </location>
</feature>
<dbReference type="InterPro" id="IPR003165">
    <property type="entry name" value="Piwi"/>
</dbReference>
<dbReference type="Gene3D" id="2.170.260.10">
    <property type="entry name" value="paz domain"/>
    <property type="match status" value="1"/>
</dbReference>
<dbReference type="Pfam" id="PF16486">
    <property type="entry name" value="ArgoN"/>
    <property type="match status" value="1"/>
</dbReference>
<dbReference type="Pfam" id="PF16488">
    <property type="entry name" value="ArgoL2"/>
    <property type="match status" value="1"/>
</dbReference>
<evidence type="ECO:0000259" key="4">
    <source>
        <dbReference type="PROSITE" id="PS50821"/>
    </source>
</evidence>
<reference evidence="6" key="2">
    <citation type="submission" date="2018-10" db="UniProtKB">
        <authorList>
            <consortium name="EnsemblPlants"/>
        </authorList>
    </citation>
    <scope>IDENTIFICATION</scope>
</reference>
<dbReference type="SUPFAM" id="SSF53098">
    <property type="entry name" value="Ribonuclease H-like"/>
    <property type="match status" value="1"/>
</dbReference>
<dbReference type="Pfam" id="PF08699">
    <property type="entry name" value="ArgoL1"/>
    <property type="match status" value="1"/>
</dbReference>
<dbReference type="PROSITE" id="PS50821">
    <property type="entry name" value="PAZ"/>
    <property type="match status" value="1"/>
</dbReference>
<evidence type="ECO:0000256" key="2">
    <source>
        <dbReference type="ARBA" id="ARBA00023158"/>
    </source>
</evidence>
<dbReference type="PANTHER" id="PTHR22891">
    <property type="entry name" value="EUKARYOTIC TRANSLATION INITIATION FACTOR 2C"/>
    <property type="match status" value="1"/>
</dbReference>
<dbReference type="InterPro" id="IPR045246">
    <property type="entry name" value="Piwi_ago-like"/>
</dbReference>
<dbReference type="GO" id="GO:0005737">
    <property type="term" value="C:cytoplasm"/>
    <property type="evidence" value="ECO:0000318"/>
    <property type="project" value="GO_Central"/>
</dbReference>
<dbReference type="GO" id="GO:0005634">
    <property type="term" value="C:nucleus"/>
    <property type="evidence" value="ECO:0000318"/>
    <property type="project" value="GO_Central"/>
</dbReference>
<dbReference type="AlphaFoldDB" id="A0A3B6SP85"/>
<dbReference type="PROSITE" id="PS50822">
    <property type="entry name" value="PIWI"/>
    <property type="match status" value="1"/>
</dbReference>
<dbReference type="STRING" id="4565.A0A3B6SP85"/>
<proteinExistence type="inferred from homology"/>
<dbReference type="Gene3D" id="3.40.50.2300">
    <property type="match status" value="1"/>
</dbReference>
<evidence type="ECO:0000313" key="6">
    <source>
        <dbReference type="EnsemblPlants" id="TraesCS7B02G437700.1"/>
    </source>
</evidence>
<feature type="region of interest" description="Disordered" evidence="3">
    <location>
        <begin position="1"/>
        <end position="27"/>
    </location>
</feature>
<evidence type="ECO:0000256" key="1">
    <source>
        <dbReference type="ARBA" id="ARBA00008201"/>
    </source>
</evidence>
<dbReference type="SUPFAM" id="SSF101690">
    <property type="entry name" value="PAZ domain"/>
    <property type="match status" value="1"/>
</dbReference>
<evidence type="ECO:0000313" key="7">
    <source>
        <dbReference type="Proteomes" id="UP000019116"/>
    </source>
</evidence>
<dbReference type="InterPro" id="IPR003100">
    <property type="entry name" value="PAZ_dom"/>
</dbReference>
<accession>A0A3B6SP85</accession>
<dbReference type="Gramene" id="TraesCS7B02G437700.1">
    <property type="protein sequence ID" value="TraesCS7B02G437700.1"/>
    <property type="gene ID" value="TraesCS7B02G437700"/>
</dbReference>
<dbReference type="CDD" id="cd02846">
    <property type="entry name" value="PAZ_argonaute_like"/>
    <property type="match status" value="1"/>
</dbReference>
<comment type="similarity">
    <text evidence="1">Belongs to the argonaute family. Ago subfamily.</text>
</comment>
<dbReference type="Gene3D" id="3.30.420.10">
    <property type="entry name" value="Ribonuclease H-like superfamily/Ribonuclease H"/>
    <property type="match status" value="1"/>
</dbReference>
<dbReference type="GO" id="GO:0031047">
    <property type="term" value="P:regulatory ncRNA-mediated gene silencing"/>
    <property type="evidence" value="ECO:0000318"/>
    <property type="project" value="GO_Central"/>
</dbReference>
<dbReference type="Gramene" id="TraesCS7B03G1185500.1">
    <property type="protein sequence ID" value="TraesCS7B03G1185500.1.CDS"/>
    <property type="gene ID" value="TraesCS7B03G1185500"/>
</dbReference>
<dbReference type="InterPro" id="IPR036085">
    <property type="entry name" value="PAZ_dom_sf"/>
</dbReference>
<reference evidence="6" key="1">
    <citation type="submission" date="2018-08" db="EMBL/GenBank/DDBJ databases">
        <authorList>
            <person name="Rossello M."/>
        </authorList>
    </citation>
    <scope>NUCLEOTIDE SEQUENCE [LARGE SCALE GENOMIC DNA]</scope>
    <source>
        <strain evidence="6">cv. Chinese Spring</strain>
    </source>
</reference>
<feature type="domain" description="Piwi" evidence="5">
    <location>
        <begin position="539"/>
        <end position="845"/>
    </location>
</feature>